<comment type="caution">
    <text evidence="3">The sequence shown here is derived from an EMBL/GenBank/DDBJ whole genome shotgun (WGS) entry which is preliminary data.</text>
</comment>
<feature type="signal peptide" evidence="2">
    <location>
        <begin position="1"/>
        <end position="16"/>
    </location>
</feature>
<gene>
    <name evidence="3" type="ORF">GDO54_004688</name>
</gene>
<dbReference type="EMBL" id="DYDO01000012">
    <property type="protein sequence ID" value="DBA15485.1"/>
    <property type="molecule type" value="Genomic_DNA"/>
</dbReference>
<reference evidence="3" key="1">
    <citation type="thesis" date="2020" institute="ProQuest LLC" country="789 East Eisenhower Parkway, Ann Arbor, MI, USA">
        <title>Comparative Genomics and Chromosome Evolution.</title>
        <authorList>
            <person name="Mudd A.B."/>
        </authorList>
    </citation>
    <scope>NUCLEOTIDE SEQUENCE</scope>
    <source>
        <strain evidence="3">1538</strain>
        <tissue evidence="3">Blood</tissue>
    </source>
</reference>
<keyword evidence="4" id="KW-1185">Reference proteome</keyword>
<feature type="chain" id="PRO_5043315457" evidence="2">
    <location>
        <begin position="17"/>
        <end position="91"/>
    </location>
</feature>
<dbReference type="Proteomes" id="UP001181693">
    <property type="component" value="Unassembled WGS sequence"/>
</dbReference>
<name>A0AAV2ZSA7_PYXAD</name>
<keyword evidence="2" id="KW-0732">Signal</keyword>
<evidence type="ECO:0000256" key="1">
    <source>
        <dbReference type="SAM" id="Phobius"/>
    </source>
</evidence>
<sequence>MILWSVILWSINGVLSQGMLFLVRMPWAPAHPYICGWAGGHCGLPVYIITHKEVSFVLFLFSLSQLHSLTLLWICFTCPTAPWGGAAPGPV</sequence>
<accession>A0AAV2ZSA7</accession>
<evidence type="ECO:0000313" key="4">
    <source>
        <dbReference type="Proteomes" id="UP001181693"/>
    </source>
</evidence>
<keyword evidence="1" id="KW-0812">Transmembrane</keyword>
<organism evidence="3 4">
    <name type="scientific">Pyxicephalus adspersus</name>
    <name type="common">African bullfrog</name>
    <dbReference type="NCBI Taxonomy" id="30357"/>
    <lineage>
        <taxon>Eukaryota</taxon>
        <taxon>Metazoa</taxon>
        <taxon>Chordata</taxon>
        <taxon>Craniata</taxon>
        <taxon>Vertebrata</taxon>
        <taxon>Euteleostomi</taxon>
        <taxon>Amphibia</taxon>
        <taxon>Batrachia</taxon>
        <taxon>Anura</taxon>
        <taxon>Neobatrachia</taxon>
        <taxon>Ranoidea</taxon>
        <taxon>Pyxicephalidae</taxon>
        <taxon>Pyxicephalinae</taxon>
        <taxon>Pyxicephalus</taxon>
    </lineage>
</organism>
<evidence type="ECO:0000313" key="3">
    <source>
        <dbReference type="EMBL" id="DBA15485.1"/>
    </source>
</evidence>
<keyword evidence="1" id="KW-1133">Transmembrane helix</keyword>
<proteinExistence type="predicted"/>
<protein>
    <submittedName>
        <fullName evidence="3">Uncharacterized protein</fullName>
    </submittedName>
</protein>
<evidence type="ECO:0000256" key="2">
    <source>
        <dbReference type="SAM" id="SignalP"/>
    </source>
</evidence>
<keyword evidence="1" id="KW-0472">Membrane</keyword>
<feature type="transmembrane region" description="Helical" evidence="1">
    <location>
        <begin position="56"/>
        <end position="76"/>
    </location>
</feature>
<feature type="transmembrane region" description="Helical" evidence="1">
    <location>
        <begin position="30"/>
        <end position="50"/>
    </location>
</feature>
<dbReference type="AlphaFoldDB" id="A0AAV2ZSA7"/>